<feature type="non-terminal residue" evidence="2">
    <location>
        <position position="1"/>
    </location>
</feature>
<organism evidence="2 3">
    <name type="scientific">Capsella rubella</name>
    <dbReference type="NCBI Taxonomy" id="81985"/>
    <lineage>
        <taxon>Eukaryota</taxon>
        <taxon>Viridiplantae</taxon>
        <taxon>Streptophyta</taxon>
        <taxon>Embryophyta</taxon>
        <taxon>Tracheophyta</taxon>
        <taxon>Spermatophyta</taxon>
        <taxon>Magnoliopsida</taxon>
        <taxon>eudicotyledons</taxon>
        <taxon>Gunneridae</taxon>
        <taxon>Pentapetalae</taxon>
        <taxon>rosids</taxon>
        <taxon>malvids</taxon>
        <taxon>Brassicales</taxon>
        <taxon>Brassicaceae</taxon>
        <taxon>Camelineae</taxon>
        <taxon>Capsella</taxon>
    </lineage>
</organism>
<evidence type="ECO:0000259" key="1">
    <source>
        <dbReference type="Pfam" id="PF24750"/>
    </source>
</evidence>
<feature type="domain" description="F-box protein At3g26010-like beta-propeller" evidence="1">
    <location>
        <begin position="39"/>
        <end position="102"/>
    </location>
</feature>
<dbReference type="eggNOG" id="ENOG502SX8K">
    <property type="taxonomic scope" value="Eukaryota"/>
</dbReference>
<reference evidence="3" key="1">
    <citation type="journal article" date="2013" name="Nat. Genet.">
        <title>The Capsella rubella genome and the genomic consequences of rapid mating system evolution.</title>
        <authorList>
            <person name="Slotte T."/>
            <person name="Hazzouri K.M."/>
            <person name="Agren J.A."/>
            <person name="Koenig D."/>
            <person name="Maumus F."/>
            <person name="Guo Y.L."/>
            <person name="Steige K."/>
            <person name="Platts A.E."/>
            <person name="Escobar J.S."/>
            <person name="Newman L.K."/>
            <person name="Wang W."/>
            <person name="Mandakova T."/>
            <person name="Vello E."/>
            <person name="Smith L.M."/>
            <person name="Henz S.R."/>
            <person name="Steffen J."/>
            <person name="Takuno S."/>
            <person name="Brandvain Y."/>
            <person name="Coop G."/>
            <person name="Andolfatto P."/>
            <person name="Hu T.T."/>
            <person name="Blanchette M."/>
            <person name="Clark R.M."/>
            <person name="Quesneville H."/>
            <person name="Nordborg M."/>
            <person name="Gaut B.S."/>
            <person name="Lysak M.A."/>
            <person name="Jenkins J."/>
            <person name="Grimwood J."/>
            <person name="Chapman J."/>
            <person name="Prochnik S."/>
            <person name="Shu S."/>
            <person name="Rokhsar D."/>
            <person name="Schmutz J."/>
            <person name="Weigel D."/>
            <person name="Wright S.I."/>
        </authorList>
    </citation>
    <scope>NUCLEOTIDE SEQUENCE [LARGE SCALE GENOMIC DNA]</scope>
    <source>
        <strain evidence="3">cv. Monte Gargano</strain>
    </source>
</reference>
<dbReference type="InterPro" id="IPR055290">
    <property type="entry name" value="At3g26010-like"/>
</dbReference>
<dbReference type="InterPro" id="IPR036047">
    <property type="entry name" value="F-box-like_dom_sf"/>
</dbReference>
<evidence type="ECO:0000313" key="3">
    <source>
        <dbReference type="Proteomes" id="UP000029121"/>
    </source>
</evidence>
<sequence length="340" mass="38962">EVTDKNITICNLVCKKWKSIVESKYLRELFLSHHQNSHSSWSLICSDAKNKEILAHYGCDNWGLSLSLYSYISSFLTDEFENHKDPTVYVLAYTDVGLILVLSRPVPSGLVTRVEDGVVLGYKVVLISARNIIDVITLLIYSSETGLWSLTTLRSSLLLRRIVWHNPVNLNGSLYWLGYEQSKPKIQVVVSHDFYAKSDLCQVLHFPDDLNNKSDCTRLPCTTSQGFLMYMNISLERRLSIWRLESCEWKLVAQITSKTAFDYIPLAINPFDSNIVYLLRNMHHCLACANLDKGKFEDHISDSGTLTFSGDWDTAVKDHYEAYHTFSLPRWLYRIPSSLS</sequence>
<dbReference type="InterPro" id="IPR056592">
    <property type="entry name" value="Beta-prop_At3g26010-like"/>
</dbReference>
<name>R0G1U6_9BRAS</name>
<dbReference type="PANTHER" id="PTHR35546:SF25">
    <property type="entry name" value="F-BOX DOMAIN-CONTAINING PROTEIN"/>
    <property type="match status" value="1"/>
</dbReference>
<dbReference type="SUPFAM" id="SSF81383">
    <property type="entry name" value="F-box domain"/>
    <property type="match status" value="1"/>
</dbReference>
<dbReference type="Pfam" id="PF24750">
    <property type="entry name" value="b-prop_At3g26010-like"/>
    <property type="match status" value="2"/>
</dbReference>
<gene>
    <name evidence="2" type="ORF">CARUB_v10025664mg</name>
</gene>
<dbReference type="AlphaFoldDB" id="R0G1U6"/>
<protein>
    <recommendedName>
        <fullName evidence="1">F-box protein At3g26010-like beta-propeller domain-containing protein</fullName>
    </recommendedName>
</protein>
<dbReference type="PANTHER" id="PTHR35546">
    <property type="entry name" value="F-BOX PROTEIN INTERACTION DOMAIN PROTEIN-RELATED"/>
    <property type="match status" value="1"/>
</dbReference>
<dbReference type="STRING" id="81985.R0G1U6"/>
<proteinExistence type="predicted"/>
<dbReference type="EMBL" id="KB870808">
    <property type="protein sequence ID" value="EOA29377.1"/>
    <property type="molecule type" value="Genomic_DNA"/>
</dbReference>
<accession>R0G1U6</accession>
<feature type="domain" description="F-box protein At3g26010-like beta-propeller" evidence="1">
    <location>
        <begin position="106"/>
        <end position="317"/>
    </location>
</feature>
<dbReference type="Proteomes" id="UP000029121">
    <property type="component" value="Unassembled WGS sequence"/>
</dbReference>
<keyword evidence="3" id="KW-1185">Reference proteome</keyword>
<evidence type="ECO:0000313" key="2">
    <source>
        <dbReference type="EMBL" id="EOA29377.1"/>
    </source>
</evidence>